<dbReference type="Proteomes" id="UP001057452">
    <property type="component" value="Chromosome 10"/>
</dbReference>
<organism evidence="1 2">
    <name type="scientific">Chaenocephalus aceratus</name>
    <name type="common">Blackfin icefish</name>
    <name type="synonym">Chaenichthys aceratus</name>
    <dbReference type="NCBI Taxonomy" id="36190"/>
    <lineage>
        <taxon>Eukaryota</taxon>
        <taxon>Metazoa</taxon>
        <taxon>Chordata</taxon>
        <taxon>Craniata</taxon>
        <taxon>Vertebrata</taxon>
        <taxon>Euteleostomi</taxon>
        <taxon>Actinopterygii</taxon>
        <taxon>Neopterygii</taxon>
        <taxon>Teleostei</taxon>
        <taxon>Neoteleostei</taxon>
        <taxon>Acanthomorphata</taxon>
        <taxon>Eupercaria</taxon>
        <taxon>Perciformes</taxon>
        <taxon>Notothenioidei</taxon>
        <taxon>Channichthyidae</taxon>
        <taxon>Chaenocephalus</taxon>
    </lineage>
</organism>
<dbReference type="EMBL" id="CM043794">
    <property type="protein sequence ID" value="KAI4819285.1"/>
    <property type="molecule type" value="Genomic_DNA"/>
</dbReference>
<sequence>GSASRVDYIGQEIVNLSSHDAPADSFHLLVLLTQPTSDFNEFPPDRFLPPGVCRGFLPGNNTGNGQAPYCRHIVMTTHHADT</sequence>
<evidence type="ECO:0000313" key="2">
    <source>
        <dbReference type="Proteomes" id="UP001057452"/>
    </source>
</evidence>
<reference evidence="1" key="1">
    <citation type="submission" date="2022-05" db="EMBL/GenBank/DDBJ databases">
        <title>Chromosome-level genome of Chaenocephalus aceratus.</title>
        <authorList>
            <person name="Park H."/>
        </authorList>
    </citation>
    <scope>NUCLEOTIDE SEQUENCE</scope>
    <source>
        <strain evidence="1">KU_202001</strain>
    </source>
</reference>
<feature type="non-terminal residue" evidence="1">
    <location>
        <position position="1"/>
    </location>
</feature>
<gene>
    <name evidence="1" type="ORF">KUCAC02_004538</name>
</gene>
<protein>
    <submittedName>
        <fullName evidence="1">Uncharacterized protein</fullName>
    </submittedName>
</protein>
<proteinExistence type="predicted"/>
<evidence type="ECO:0000313" key="1">
    <source>
        <dbReference type="EMBL" id="KAI4819285.1"/>
    </source>
</evidence>
<name>A0ACB9WZL5_CHAAC</name>
<comment type="caution">
    <text evidence="1">The sequence shown here is derived from an EMBL/GenBank/DDBJ whole genome shotgun (WGS) entry which is preliminary data.</text>
</comment>
<accession>A0ACB9WZL5</accession>
<keyword evidence="2" id="KW-1185">Reference proteome</keyword>
<feature type="non-terminal residue" evidence="1">
    <location>
        <position position="82"/>
    </location>
</feature>